<reference evidence="2 3" key="1">
    <citation type="submission" date="2018-08" db="EMBL/GenBank/DDBJ databases">
        <title>A genome reference for cultivated species of the human gut microbiota.</title>
        <authorList>
            <person name="Zou Y."/>
            <person name="Xue W."/>
            <person name="Luo G."/>
        </authorList>
    </citation>
    <scope>NUCLEOTIDE SEQUENCE [LARGE SCALE GENOMIC DNA]</scope>
    <source>
        <strain evidence="2 3">TM09-12</strain>
    </source>
</reference>
<dbReference type="InterPro" id="IPR013324">
    <property type="entry name" value="RNA_pol_sigma_r3/r4-like"/>
</dbReference>
<name>A0A374NWK2_9FIRM</name>
<dbReference type="Gene3D" id="1.10.10.10">
    <property type="entry name" value="Winged helix-like DNA-binding domain superfamily/Winged helix DNA-binding domain"/>
    <property type="match status" value="1"/>
</dbReference>
<dbReference type="InterPro" id="IPR036388">
    <property type="entry name" value="WH-like_DNA-bd_sf"/>
</dbReference>
<evidence type="ECO:0000313" key="2">
    <source>
        <dbReference type="EMBL" id="RGI95236.1"/>
    </source>
</evidence>
<dbReference type="NCBIfam" id="TIGR02937">
    <property type="entry name" value="sigma70-ECF"/>
    <property type="match status" value="1"/>
</dbReference>
<feature type="domain" description="RNA polymerase sigma factor 70 region 4 type 2" evidence="1">
    <location>
        <begin position="127"/>
        <end position="175"/>
    </location>
</feature>
<evidence type="ECO:0000259" key="1">
    <source>
        <dbReference type="Pfam" id="PF08281"/>
    </source>
</evidence>
<evidence type="ECO:0000313" key="3">
    <source>
        <dbReference type="Proteomes" id="UP000263014"/>
    </source>
</evidence>
<protein>
    <submittedName>
        <fullName evidence="2">Sigma-70 family RNA polymerase sigma factor</fullName>
    </submittedName>
</protein>
<dbReference type="EMBL" id="QSON01000033">
    <property type="protein sequence ID" value="RGI95236.1"/>
    <property type="molecule type" value="Genomic_DNA"/>
</dbReference>
<dbReference type="RefSeq" id="WP_118033365.1">
    <property type="nucleotide sequence ID" value="NZ_QSON01000033.1"/>
</dbReference>
<dbReference type="GO" id="GO:0003677">
    <property type="term" value="F:DNA binding"/>
    <property type="evidence" value="ECO:0007669"/>
    <property type="project" value="InterPro"/>
</dbReference>
<gene>
    <name evidence="2" type="ORF">DXD79_32470</name>
</gene>
<dbReference type="GO" id="GO:0016987">
    <property type="term" value="F:sigma factor activity"/>
    <property type="evidence" value="ECO:0007669"/>
    <property type="project" value="InterPro"/>
</dbReference>
<dbReference type="SUPFAM" id="SSF88659">
    <property type="entry name" value="Sigma3 and sigma4 domains of RNA polymerase sigma factors"/>
    <property type="match status" value="1"/>
</dbReference>
<dbReference type="InterPro" id="IPR014284">
    <property type="entry name" value="RNA_pol_sigma-70_dom"/>
</dbReference>
<dbReference type="Pfam" id="PF08281">
    <property type="entry name" value="Sigma70_r4_2"/>
    <property type="match status" value="1"/>
</dbReference>
<accession>A0A374NWK2</accession>
<dbReference type="InterPro" id="IPR013249">
    <property type="entry name" value="RNA_pol_sigma70_r4_t2"/>
</dbReference>
<dbReference type="AlphaFoldDB" id="A0A374NWK2"/>
<dbReference type="GO" id="GO:0006352">
    <property type="term" value="P:DNA-templated transcription initiation"/>
    <property type="evidence" value="ECO:0007669"/>
    <property type="project" value="InterPro"/>
</dbReference>
<organism evidence="2 3">
    <name type="scientific">Hungatella hathewayi</name>
    <dbReference type="NCBI Taxonomy" id="154046"/>
    <lineage>
        <taxon>Bacteria</taxon>
        <taxon>Bacillati</taxon>
        <taxon>Bacillota</taxon>
        <taxon>Clostridia</taxon>
        <taxon>Lachnospirales</taxon>
        <taxon>Lachnospiraceae</taxon>
        <taxon>Hungatella</taxon>
    </lineage>
</organism>
<sequence length="181" mass="21520">MKKIYPLTDTQRDYAGNHVGLVYKFLYLNHLDIDEYYDIVIFGYLLAVQLYDEDERLKNRYLFSTIAWKQMRYSLFEHYRNNSRKKRNAPVISMNSNGNHEESSLDCLLPDRRQSIHESATDKIYALELMTYMTEKEQEVVKLKAYGYTYREIATQCGLSIEAVGSRFARMRRRLKQIEAV</sequence>
<proteinExistence type="predicted"/>
<comment type="caution">
    <text evidence="2">The sequence shown here is derived from an EMBL/GenBank/DDBJ whole genome shotgun (WGS) entry which is preliminary data.</text>
</comment>
<dbReference type="Proteomes" id="UP000263014">
    <property type="component" value="Unassembled WGS sequence"/>
</dbReference>